<dbReference type="NCBIfam" id="TIGR00573">
    <property type="entry name" value="dnaq"/>
    <property type="match status" value="1"/>
</dbReference>
<keyword evidence="5" id="KW-0812">Transmembrane</keyword>
<dbReference type="AlphaFoldDB" id="A0A840SUN0"/>
<dbReference type="InterPro" id="IPR000700">
    <property type="entry name" value="PAS-assoc_C"/>
</dbReference>
<feature type="transmembrane region" description="Helical" evidence="5">
    <location>
        <begin position="12"/>
        <end position="33"/>
    </location>
</feature>
<dbReference type="Pfam" id="PF00929">
    <property type="entry name" value="RNase_T"/>
    <property type="match status" value="1"/>
</dbReference>
<dbReference type="GO" id="GO:0008408">
    <property type="term" value="F:3'-5' exonuclease activity"/>
    <property type="evidence" value="ECO:0007669"/>
    <property type="project" value="TreeGrafter"/>
</dbReference>
<dbReference type="GO" id="GO:0005829">
    <property type="term" value="C:cytosol"/>
    <property type="evidence" value="ECO:0007669"/>
    <property type="project" value="TreeGrafter"/>
</dbReference>
<dbReference type="SMART" id="SM00479">
    <property type="entry name" value="EXOIII"/>
    <property type="match status" value="1"/>
</dbReference>
<comment type="subunit">
    <text evidence="3">DNA polymerase III contains a core (composed of alpha, epsilon and theta chains) that associates with a tau subunit. This core dimerizes to form the POLIII' complex. PolIII' associates with the gamma complex (composed of gamma, delta, delta', psi and chi chains) and with the beta chain to form the complete DNA polymerase III complex.</text>
</comment>
<dbReference type="InterPro" id="IPR035965">
    <property type="entry name" value="PAS-like_dom_sf"/>
</dbReference>
<dbReference type="PANTHER" id="PTHR30231:SF41">
    <property type="entry name" value="DNA POLYMERASE III SUBUNIT EPSILON"/>
    <property type="match status" value="1"/>
</dbReference>
<dbReference type="InterPro" id="IPR013520">
    <property type="entry name" value="Ribonucl_H"/>
</dbReference>
<dbReference type="Proteomes" id="UP000549457">
    <property type="component" value="Unassembled WGS sequence"/>
</dbReference>
<dbReference type="EC" id="2.7.7.7" evidence="1"/>
<keyword evidence="5" id="KW-0472">Membrane</keyword>
<dbReference type="InterPro" id="IPR006054">
    <property type="entry name" value="DnaQ"/>
</dbReference>
<dbReference type="RefSeq" id="WP_184150409.1">
    <property type="nucleotide sequence ID" value="NZ_JACHFM010000002.1"/>
</dbReference>
<evidence type="ECO:0000256" key="4">
    <source>
        <dbReference type="ARBA" id="ARBA00049244"/>
    </source>
</evidence>
<evidence type="ECO:0000256" key="1">
    <source>
        <dbReference type="ARBA" id="ARBA00012417"/>
    </source>
</evidence>
<dbReference type="GO" id="GO:0003677">
    <property type="term" value="F:DNA binding"/>
    <property type="evidence" value="ECO:0007669"/>
    <property type="project" value="InterPro"/>
</dbReference>
<protein>
    <recommendedName>
        <fullName evidence="1">DNA-directed DNA polymerase</fullName>
        <ecNumber evidence="1">2.7.7.7</ecNumber>
    </recommendedName>
</protein>
<proteinExistence type="predicted"/>
<name>A0A840SUN0_9RHOB</name>
<dbReference type="InterPro" id="IPR012337">
    <property type="entry name" value="RNaseH-like_sf"/>
</dbReference>
<dbReference type="EMBL" id="JACHFM010000002">
    <property type="protein sequence ID" value="MBB5222852.1"/>
    <property type="molecule type" value="Genomic_DNA"/>
</dbReference>
<keyword evidence="8" id="KW-1185">Reference proteome</keyword>
<comment type="catalytic activity">
    <reaction evidence="4">
        <text>DNA(n) + a 2'-deoxyribonucleoside 5'-triphosphate = DNA(n+1) + diphosphate</text>
        <dbReference type="Rhea" id="RHEA:22508"/>
        <dbReference type="Rhea" id="RHEA-COMP:17339"/>
        <dbReference type="Rhea" id="RHEA-COMP:17340"/>
        <dbReference type="ChEBI" id="CHEBI:33019"/>
        <dbReference type="ChEBI" id="CHEBI:61560"/>
        <dbReference type="ChEBI" id="CHEBI:173112"/>
        <dbReference type="EC" id="2.7.7.7"/>
    </reaction>
</comment>
<dbReference type="FunFam" id="3.30.420.10:FF:000045">
    <property type="entry name" value="3'-5' exonuclease DinG"/>
    <property type="match status" value="1"/>
</dbReference>
<dbReference type="PANTHER" id="PTHR30231">
    <property type="entry name" value="DNA POLYMERASE III SUBUNIT EPSILON"/>
    <property type="match status" value="1"/>
</dbReference>
<dbReference type="Gene3D" id="3.30.420.10">
    <property type="entry name" value="Ribonuclease H-like superfamily/Ribonuclease H"/>
    <property type="match status" value="1"/>
</dbReference>
<evidence type="ECO:0000313" key="7">
    <source>
        <dbReference type="EMBL" id="MBB5222852.1"/>
    </source>
</evidence>
<feature type="domain" description="PAC" evidence="6">
    <location>
        <begin position="226"/>
        <end position="278"/>
    </location>
</feature>
<dbReference type="CDD" id="cd00130">
    <property type="entry name" value="PAS"/>
    <property type="match status" value="1"/>
</dbReference>
<dbReference type="PROSITE" id="PS50113">
    <property type="entry name" value="PAC"/>
    <property type="match status" value="1"/>
</dbReference>
<keyword evidence="7" id="KW-0548">Nucleotidyltransferase</keyword>
<reference evidence="7 8" key="1">
    <citation type="submission" date="2020-08" db="EMBL/GenBank/DDBJ databases">
        <title>Genomic Encyclopedia of Type Strains, Phase IV (KMG-IV): sequencing the most valuable type-strain genomes for metagenomic binning, comparative biology and taxonomic classification.</title>
        <authorList>
            <person name="Goeker M."/>
        </authorList>
    </citation>
    <scope>NUCLEOTIDE SEQUENCE [LARGE SCALE GENOMIC DNA]</scope>
    <source>
        <strain evidence="7 8">DSM 101730</strain>
    </source>
</reference>
<dbReference type="SUPFAM" id="SSF55785">
    <property type="entry name" value="PYP-like sensor domain (PAS domain)"/>
    <property type="match status" value="1"/>
</dbReference>
<evidence type="ECO:0000259" key="6">
    <source>
        <dbReference type="PROSITE" id="PS50113"/>
    </source>
</evidence>
<comment type="caution">
    <text evidence="7">The sequence shown here is derived from an EMBL/GenBank/DDBJ whole genome shotgun (WGS) entry which is preliminary data.</text>
</comment>
<dbReference type="SUPFAM" id="SSF53098">
    <property type="entry name" value="Ribonuclease H-like"/>
    <property type="match status" value="1"/>
</dbReference>
<dbReference type="GO" id="GO:0003887">
    <property type="term" value="F:DNA-directed DNA polymerase activity"/>
    <property type="evidence" value="ECO:0007669"/>
    <property type="project" value="UniProtKB-EC"/>
</dbReference>
<dbReference type="InterPro" id="IPR036397">
    <property type="entry name" value="RNaseH_sf"/>
</dbReference>
<keyword evidence="7" id="KW-0808">Transferase</keyword>
<comment type="function">
    <text evidence="2">DNA polymerase III is a complex, multichain enzyme responsible for most of the replicative synthesis in bacteria. The epsilon subunit contain the editing function and is a proofreading 3'-5' exonuclease.</text>
</comment>
<dbReference type="InterPro" id="IPR000014">
    <property type="entry name" value="PAS"/>
</dbReference>
<gene>
    <name evidence="7" type="ORF">HNP73_002788</name>
</gene>
<dbReference type="Gene3D" id="3.30.450.20">
    <property type="entry name" value="PAS domain"/>
    <property type="match status" value="1"/>
</dbReference>
<evidence type="ECO:0000313" key="8">
    <source>
        <dbReference type="Proteomes" id="UP000549457"/>
    </source>
</evidence>
<accession>A0A840SUN0</accession>
<keyword evidence="5" id="KW-1133">Transmembrane helix</keyword>
<evidence type="ECO:0000256" key="5">
    <source>
        <dbReference type="SAM" id="Phobius"/>
    </source>
</evidence>
<evidence type="ECO:0000256" key="3">
    <source>
        <dbReference type="ARBA" id="ARBA00026073"/>
    </source>
</evidence>
<dbReference type="GO" id="GO:0045004">
    <property type="term" value="P:DNA replication proofreading"/>
    <property type="evidence" value="ECO:0007669"/>
    <property type="project" value="TreeGrafter"/>
</dbReference>
<dbReference type="CDD" id="cd06127">
    <property type="entry name" value="DEDDh"/>
    <property type="match status" value="1"/>
</dbReference>
<sequence>MKAGRSAVTAALVPGVFLAAWLVLGVVLIGASLDPAARQEVVSAVAPLVGTHGALVFGWWLVAAALGAWAVMRLHGAFVVPIPRMADATRLLAGDAGAPAVRPAGGAAMRRLGDAVNALAAERRRLGDDMAQLVADASRKAAEDRDQLGALMAELDRSVIVCTVEGRILLYNDRARALFRRLSPAPKIAEGAELIGLGRSIHGAIEPAVLAHARAGVERRIARGETRPSARFVTVAGNGTLLQASLAPVRPEAGAMTGYVLLIDDITEVHAAQSRRERHLLQLTEKSRASLANMQAALDMLDYPDLEADERAGFQAVVHDEVAVMSARLAELAADTGRDMLGRWPLQDILGADLIDAAAQRIEAATGRRAERGPVDESLWLLADSFGLTAAVTALAARLGEREEVVTLQLAPAGSWAHLDLVWPSGDGATAAAAAGWQDAPMEGEGSPSPREVAERHGGDLWLAHDRDAAVSFFRFMVPLAAGERDDLLADERPVYYDFDLLAGSEASSALDDCPLDRLACTVFDCETTGLDPGGGDEIIQIGAVRILNGRLLPGESFDQLVDPGRSIPEASIPFHGIRPEMVRGAPRIGEVLPALHTFAADTILVGHNVAFDMRFLRLKEASTGLKFDQPVLDTLLLASIAEPDAESHALEAIAARLGVPVVARHSAAGDALTTATVFLKLLPLLRERGVVTLGAAREASANSPFARLRY</sequence>
<organism evidence="7 8">
    <name type="scientific">Amaricoccus macauensis</name>
    <dbReference type="NCBI Taxonomy" id="57001"/>
    <lineage>
        <taxon>Bacteria</taxon>
        <taxon>Pseudomonadati</taxon>
        <taxon>Pseudomonadota</taxon>
        <taxon>Alphaproteobacteria</taxon>
        <taxon>Rhodobacterales</taxon>
        <taxon>Paracoccaceae</taxon>
        <taxon>Amaricoccus</taxon>
    </lineage>
</organism>
<evidence type="ECO:0000256" key="2">
    <source>
        <dbReference type="ARBA" id="ARBA00025483"/>
    </source>
</evidence>